<dbReference type="EMBL" id="CAJNOL010001605">
    <property type="protein sequence ID" value="CAF1389817.1"/>
    <property type="molecule type" value="Genomic_DNA"/>
</dbReference>
<organism evidence="5 13">
    <name type="scientific">Rotaria sordida</name>
    <dbReference type="NCBI Taxonomy" id="392033"/>
    <lineage>
        <taxon>Eukaryota</taxon>
        <taxon>Metazoa</taxon>
        <taxon>Spiralia</taxon>
        <taxon>Gnathifera</taxon>
        <taxon>Rotifera</taxon>
        <taxon>Eurotatoria</taxon>
        <taxon>Bdelloidea</taxon>
        <taxon>Philodinida</taxon>
        <taxon>Philodinidae</taxon>
        <taxon>Rotaria</taxon>
    </lineage>
</organism>
<dbReference type="GO" id="GO:0005829">
    <property type="term" value="C:cytosol"/>
    <property type="evidence" value="ECO:0007669"/>
    <property type="project" value="TreeGrafter"/>
</dbReference>
<dbReference type="Proteomes" id="UP000663854">
    <property type="component" value="Unassembled WGS sequence"/>
</dbReference>
<accession>A0A814KVT1</accession>
<dbReference type="InterPro" id="IPR050503">
    <property type="entry name" value="cAMP-dep_PK_reg_su-like"/>
</dbReference>
<sequence>MDDLKEHENQMDVFRQEIPIELRKQFENDDDEVTELGEWAYSLQFVQIFQHLNNVDRLDLSNQFVFEEFNDKDIIINESEDAKFFYIILQGAAMVYKTTSNNGSRVKITKLGPYDHFGGLSLFFHKPYAATVQAIGPLKCLKMDDKKFQTNLQPKLIDLERAAQQYNAFINFPV</sequence>
<evidence type="ECO:0000313" key="13">
    <source>
        <dbReference type="Proteomes" id="UP000663864"/>
    </source>
</evidence>
<evidence type="ECO:0000313" key="8">
    <source>
        <dbReference type="EMBL" id="CAF1175695.1"/>
    </source>
</evidence>
<evidence type="ECO:0000313" key="12">
    <source>
        <dbReference type="EMBL" id="CAF4065645.1"/>
    </source>
</evidence>
<protein>
    <recommendedName>
        <fullName evidence="4">Cyclic nucleotide-binding domain-containing protein</fullName>
    </recommendedName>
</protein>
<gene>
    <name evidence="12" type="ORF">FNK824_LOCUS29514</name>
    <name evidence="11" type="ORF">JBS370_LOCUS27117</name>
    <name evidence="9" type="ORF">JXQ802_LOCUS34140</name>
    <name evidence="10" type="ORF">OTI717_LOCUS27413</name>
    <name evidence="7" type="ORF">PYM288_LOCUS22219</name>
    <name evidence="6" type="ORF">RFH988_LOCUS18775</name>
    <name evidence="8" type="ORF">SEV965_LOCUS19767</name>
    <name evidence="5" type="ORF">ZHD862_LOCUS15310</name>
</gene>
<evidence type="ECO:0000256" key="3">
    <source>
        <dbReference type="ARBA" id="ARBA00023149"/>
    </source>
</evidence>
<dbReference type="EMBL" id="CAJOBD010004991">
    <property type="protein sequence ID" value="CAF4015929.1"/>
    <property type="molecule type" value="Genomic_DNA"/>
</dbReference>
<proteinExistence type="inferred from homology"/>
<evidence type="ECO:0000313" key="11">
    <source>
        <dbReference type="EMBL" id="CAF4015929.1"/>
    </source>
</evidence>
<name>A0A814KVT1_9BILA</name>
<evidence type="ECO:0000256" key="2">
    <source>
        <dbReference type="ARBA" id="ARBA00022566"/>
    </source>
</evidence>
<keyword evidence="2" id="KW-0547">Nucleotide-binding</keyword>
<reference evidence="5" key="1">
    <citation type="submission" date="2021-02" db="EMBL/GenBank/DDBJ databases">
        <authorList>
            <person name="Nowell W R."/>
        </authorList>
    </citation>
    <scope>NUCLEOTIDE SEQUENCE</scope>
</reference>
<dbReference type="EMBL" id="CAJOBE010008625">
    <property type="protein sequence ID" value="CAF4065645.1"/>
    <property type="molecule type" value="Genomic_DNA"/>
</dbReference>
<dbReference type="InterPro" id="IPR018490">
    <property type="entry name" value="cNMP-bd_dom_sf"/>
</dbReference>
<keyword evidence="14" id="KW-1185">Reference proteome</keyword>
<keyword evidence="2" id="KW-0116">cAMP-binding</keyword>
<dbReference type="AlphaFoldDB" id="A0A814KVT1"/>
<dbReference type="Pfam" id="PF00027">
    <property type="entry name" value="cNMP_binding"/>
    <property type="match status" value="1"/>
</dbReference>
<dbReference type="EMBL" id="CAJNOT010000688">
    <property type="protein sequence ID" value="CAF1056014.1"/>
    <property type="molecule type" value="Genomic_DNA"/>
</dbReference>
<dbReference type="Proteomes" id="UP000663836">
    <property type="component" value="Unassembled WGS sequence"/>
</dbReference>
<dbReference type="SUPFAM" id="SSF51206">
    <property type="entry name" value="cAMP-binding domain-like"/>
    <property type="match status" value="1"/>
</dbReference>
<dbReference type="PANTHER" id="PTHR11635:SF152">
    <property type="entry name" value="CAMP-DEPENDENT PROTEIN KINASE TYPE I REGULATORY SUBUNIT-RELATED"/>
    <property type="match status" value="1"/>
</dbReference>
<dbReference type="Proteomes" id="UP000663864">
    <property type="component" value="Unassembled WGS sequence"/>
</dbReference>
<dbReference type="SMART" id="SM00100">
    <property type="entry name" value="cNMP"/>
    <property type="match status" value="1"/>
</dbReference>
<dbReference type="EMBL" id="CAJNOH010000936">
    <property type="protein sequence ID" value="CAF1150894.1"/>
    <property type="molecule type" value="Genomic_DNA"/>
</dbReference>
<dbReference type="OrthoDB" id="417078at2759"/>
<comment type="similarity">
    <text evidence="1">Belongs to the cAMP-dependent kinase regulatory chain family.</text>
</comment>
<dbReference type="Proteomes" id="UP000663870">
    <property type="component" value="Unassembled WGS sequence"/>
</dbReference>
<dbReference type="PROSITE" id="PS50042">
    <property type="entry name" value="CNMP_BINDING_3"/>
    <property type="match status" value="1"/>
</dbReference>
<dbReference type="InterPro" id="IPR014710">
    <property type="entry name" value="RmlC-like_jellyroll"/>
</dbReference>
<dbReference type="Proteomes" id="UP000663882">
    <property type="component" value="Unassembled WGS sequence"/>
</dbReference>
<dbReference type="PANTHER" id="PTHR11635">
    <property type="entry name" value="CAMP-DEPENDENT PROTEIN KINASE REGULATORY CHAIN"/>
    <property type="match status" value="1"/>
</dbReference>
<evidence type="ECO:0000256" key="1">
    <source>
        <dbReference type="ARBA" id="ARBA00005753"/>
    </source>
</evidence>
<evidence type="ECO:0000313" key="14">
    <source>
        <dbReference type="Proteomes" id="UP000663870"/>
    </source>
</evidence>
<dbReference type="CDD" id="cd00038">
    <property type="entry name" value="CAP_ED"/>
    <property type="match status" value="1"/>
</dbReference>
<evidence type="ECO:0000259" key="4">
    <source>
        <dbReference type="PROSITE" id="PS50042"/>
    </source>
</evidence>
<evidence type="ECO:0000313" key="7">
    <source>
        <dbReference type="EMBL" id="CAF1150894.1"/>
    </source>
</evidence>
<evidence type="ECO:0000313" key="10">
    <source>
        <dbReference type="EMBL" id="CAF3970591.1"/>
    </source>
</evidence>
<dbReference type="GO" id="GO:0030552">
    <property type="term" value="F:cAMP binding"/>
    <property type="evidence" value="ECO:0007669"/>
    <property type="project" value="UniProtKB-KW"/>
</dbReference>
<evidence type="ECO:0000313" key="9">
    <source>
        <dbReference type="EMBL" id="CAF1389817.1"/>
    </source>
</evidence>
<feature type="domain" description="Cyclic nucleotide-binding" evidence="4">
    <location>
        <begin position="48"/>
        <end position="169"/>
    </location>
</feature>
<dbReference type="Proteomes" id="UP000663889">
    <property type="component" value="Unassembled WGS sequence"/>
</dbReference>
<evidence type="ECO:0000313" key="6">
    <source>
        <dbReference type="EMBL" id="CAF1090541.1"/>
    </source>
</evidence>
<dbReference type="EMBL" id="CAJNOO010001072">
    <property type="protein sequence ID" value="CAF1090541.1"/>
    <property type="molecule type" value="Genomic_DNA"/>
</dbReference>
<dbReference type="InterPro" id="IPR000595">
    <property type="entry name" value="cNMP-bd_dom"/>
</dbReference>
<dbReference type="Proteomes" id="UP000663874">
    <property type="component" value="Unassembled WGS sequence"/>
</dbReference>
<dbReference type="EMBL" id="CAJOAX010006103">
    <property type="protein sequence ID" value="CAF3970591.1"/>
    <property type="molecule type" value="Genomic_DNA"/>
</dbReference>
<dbReference type="Gene3D" id="2.60.120.10">
    <property type="entry name" value="Jelly Rolls"/>
    <property type="match status" value="1"/>
</dbReference>
<evidence type="ECO:0000313" key="5">
    <source>
        <dbReference type="EMBL" id="CAF1056014.1"/>
    </source>
</evidence>
<comment type="caution">
    <text evidence="5">The sequence shown here is derived from an EMBL/GenBank/DDBJ whole genome shotgun (WGS) entry which is preliminary data.</text>
</comment>
<dbReference type="EMBL" id="CAJNOU010001249">
    <property type="protein sequence ID" value="CAF1175695.1"/>
    <property type="molecule type" value="Genomic_DNA"/>
</dbReference>
<dbReference type="Proteomes" id="UP000663823">
    <property type="component" value="Unassembled WGS sequence"/>
</dbReference>
<keyword evidence="3" id="KW-0114">cAMP</keyword>
<dbReference type="GO" id="GO:0005952">
    <property type="term" value="C:cAMP-dependent protein kinase complex"/>
    <property type="evidence" value="ECO:0007669"/>
    <property type="project" value="InterPro"/>
</dbReference>